<name>A0A0F9MFL1_9ZZZZ</name>
<organism evidence="3">
    <name type="scientific">marine sediment metagenome</name>
    <dbReference type="NCBI Taxonomy" id="412755"/>
    <lineage>
        <taxon>unclassified sequences</taxon>
        <taxon>metagenomes</taxon>
        <taxon>ecological metagenomes</taxon>
    </lineage>
</organism>
<proteinExistence type="predicted"/>
<dbReference type="Pfam" id="PF13432">
    <property type="entry name" value="TPR_16"/>
    <property type="match status" value="1"/>
</dbReference>
<protein>
    <submittedName>
        <fullName evidence="3">Uncharacterized protein</fullName>
    </submittedName>
</protein>
<accession>A0A0F9MFL1</accession>
<evidence type="ECO:0000256" key="1">
    <source>
        <dbReference type="SAM" id="MobiDB-lite"/>
    </source>
</evidence>
<feature type="transmembrane region" description="Helical" evidence="2">
    <location>
        <begin position="51"/>
        <end position="69"/>
    </location>
</feature>
<sequence>MATFKKRGYKPKTKEEEELQQEQDSATAEVFSSLDEGASRTEAWVASNQKYILGIIGVIAVGLLGYLAYVQFIENPKETNAANEMYYPQQYFDQALNSPTQKDSLYNLALNGGEGKYGFLDIIDEYSGTRAANLANYAAGMSYLNLQKYQEAISHLEKFSSDDAILGAMAKGGIGDAFTQLGQPEDALGFYDKAVAHSDNEYTTPKFLYKAGVTALDTKQYDKALSYFERIKEDYTSSEQARNIDAFIGMAEGGE</sequence>
<dbReference type="Gene3D" id="1.25.40.10">
    <property type="entry name" value="Tetratricopeptide repeat domain"/>
    <property type="match status" value="1"/>
</dbReference>
<gene>
    <name evidence="3" type="ORF">LCGC14_1080190</name>
</gene>
<evidence type="ECO:0000313" key="3">
    <source>
        <dbReference type="EMBL" id="KKN06145.1"/>
    </source>
</evidence>
<dbReference type="SUPFAM" id="SSF48452">
    <property type="entry name" value="TPR-like"/>
    <property type="match status" value="1"/>
</dbReference>
<reference evidence="3" key="1">
    <citation type="journal article" date="2015" name="Nature">
        <title>Complex archaea that bridge the gap between prokaryotes and eukaryotes.</title>
        <authorList>
            <person name="Spang A."/>
            <person name="Saw J.H."/>
            <person name="Jorgensen S.L."/>
            <person name="Zaremba-Niedzwiedzka K."/>
            <person name="Martijn J."/>
            <person name="Lind A.E."/>
            <person name="van Eijk R."/>
            <person name="Schleper C."/>
            <person name="Guy L."/>
            <person name="Ettema T.J."/>
        </authorList>
    </citation>
    <scope>NUCLEOTIDE SEQUENCE</scope>
</reference>
<keyword evidence="2" id="KW-0812">Transmembrane</keyword>
<keyword evidence="2" id="KW-0472">Membrane</keyword>
<keyword evidence="2" id="KW-1133">Transmembrane helix</keyword>
<comment type="caution">
    <text evidence="3">The sequence shown here is derived from an EMBL/GenBank/DDBJ whole genome shotgun (WGS) entry which is preliminary data.</text>
</comment>
<dbReference type="InterPro" id="IPR011990">
    <property type="entry name" value="TPR-like_helical_dom_sf"/>
</dbReference>
<feature type="region of interest" description="Disordered" evidence="1">
    <location>
        <begin position="1"/>
        <end position="25"/>
    </location>
</feature>
<dbReference type="InterPro" id="IPR019734">
    <property type="entry name" value="TPR_rpt"/>
</dbReference>
<evidence type="ECO:0000256" key="2">
    <source>
        <dbReference type="SAM" id="Phobius"/>
    </source>
</evidence>
<dbReference type="EMBL" id="LAZR01004722">
    <property type="protein sequence ID" value="KKN06145.1"/>
    <property type="molecule type" value="Genomic_DNA"/>
</dbReference>
<dbReference type="Pfam" id="PF13174">
    <property type="entry name" value="TPR_6"/>
    <property type="match status" value="1"/>
</dbReference>
<dbReference type="AlphaFoldDB" id="A0A0F9MFL1"/>
<feature type="compositionally biased region" description="Basic residues" evidence="1">
    <location>
        <begin position="1"/>
        <end position="11"/>
    </location>
</feature>